<name>A0AAD7MFQ7_9AGAR</name>
<accession>A0AAD7MFQ7</accession>
<comment type="caution">
    <text evidence="3">The sequence shown here is derived from an EMBL/GenBank/DDBJ whole genome shotgun (WGS) entry which is preliminary data.</text>
</comment>
<keyword evidence="4" id="KW-1185">Reference proteome</keyword>
<feature type="region of interest" description="Disordered" evidence="2">
    <location>
        <begin position="1124"/>
        <end position="1231"/>
    </location>
</feature>
<dbReference type="PANTHER" id="PTHR31912:SF34">
    <property type="entry name" value="NOTOCHORD-RELATED PROTEIN"/>
    <property type="match status" value="1"/>
</dbReference>
<keyword evidence="1" id="KW-0175">Coiled coil</keyword>
<evidence type="ECO:0000256" key="1">
    <source>
        <dbReference type="SAM" id="Coils"/>
    </source>
</evidence>
<dbReference type="EMBL" id="JARKIB010000325">
    <property type="protein sequence ID" value="KAJ7714442.1"/>
    <property type="molecule type" value="Genomic_DNA"/>
</dbReference>
<evidence type="ECO:0000313" key="3">
    <source>
        <dbReference type="EMBL" id="KAJ7714442.1"/>
    </source>
</evidence>
<feature type="compositionally biased region" description="Basic residues" evidence="2">
    <location>
        <begin position="1158"/>
        <end position="1170"/>
    </location>
</feature>
<feature type="coiled-coil region" evidence="1">
    <location>
        <begin position="40"/>
        <end position="67"/>
    </location>
</feature>
<sequence length="1231" mass="139281">MFNEGRTEVCCKVCAVGVPAERRTWISAHGAGRHLLSQMHLQALDSAEDARRRVERLAREREAEAATDFCDVQSTAPRFTGPVAGLAARVMGEAEAAMWADYREDGADFSAGDTPEDNEARERQLRGEAELFGLWNPDATARRLGFGEEGGMDGVEADPEDDWLADIMRIAGEFLFDTLQDAQNNRGSDAAKQWFPYSSKIMFLLDILDNLPRLRISSSLMRVIIWMLKEGGCKDVPSFDHLRKVQKDLRKQFGIPTIPCKSVQGNVFFMNDPRSIIAQDWSNPTTRELIHVYPEIPEDGIIREIWHAQKWRKNMDLDILSPMYDAGICHYYVNEVARLQNGNFVVPVRWIKCRSKVYADVFSVALNEEGEAVVVNDKTILVCSEDLIQNYYDLEHAGELPTWAAATVEAGYPARMPNPKRVIAAGRPLYSSFVDYFSDDVSGNRSKSWNKHWNAYLTHRNLPRKVLQQEFHTHFISTSPNASVSEQFREFKAVVEETHTEPVEVQDNLGNATCFSLYVNSGPSDNPMQSEISAHIGGKGNCFCRKCQVGGTQKEKATNEGYHALFEAGVPRTKEQILEELRKQVKLACSGVVKPVKDCQTATGVKDAYTQFHIDELISRFKQMRKDQPDRSVDDIETELIQWTIDNRDRIYSPFLTLKGFDPAKDTPIELLHTILLGIVKYIWHVTHTSWSPEQKKMYAMRLQSTNTDGLSIHAIRSNYIMQYAGSLIGRQFKTIAQTNIFHIRGLVTEDHFKAWRATGELAALLWFPEIRNLAEYRRDLKIAVANVLDIFAVIDPSKIMSKIKYHLLVHTDDDVVEFGPLVGAITEIYEAFNAVFRWCSVLSNHLAPSRDIAQQLADQEGLKHRLTGGRWCGTEKKWEQAGSGVVNFLVEHPILQKLVGWTEPKIANPGDIKLVSLKHGEKERAKHLLRSTTAARALNYREFPADSEWTKCRYVVSDSLDECLVESWVFASSPFSPESIIPGRITDILVAETGEALVVLEQFQISSSRDEVYGMPVLVRKDSEQTFFIVRGKDLRFKFNVQHDCGSAGCDTSGIRLQMQERVESDQVENYVVHNTLDRFFINSHAFHNAHLLRAALPRDLLAPIPLFPDRKEKHDELAARLRDKQATQAATRAEKKRKRLEEGAEEGDDDEGGQRPGKKQKKSAKRRAPSGGRGRGTRQLVGDSMVANRAKRVIRKTKRAMAAPEPDSETEDEDTSEEDENLSEYEDSD</sequence>
<protein>
    <submittedName>
        <fullName evidence="3">Uncharacterized protein</fullName>
    </submittedName>
</protein>
<dbReference type="Proteomes" id="UP001215598">
    <property type="component" value="Unassembled WGS sequence"/>
</dbReference>
<dbReference type="PANTHER" id="PTHR31912">
    <property type="entry name" value="IP13529P"/>
    <property type="match status" value="1"/>
</dbReference>
<proteinExistence type="predicted"/>
<organism evidence="3 4">
    <name type="scientific">Mycena metata</name>
    <dbReference type="NCBI Taxonomy" id="1033252"/>
    <lineage>
        <taxon>Eukaryota</taxon>
        <taxon>Fungi</taxon>
        <taxon>Dikarya</taxon>
        <taxon>Basidiomycota</taxon>
        <taxon>Agaricomycotina</taxon>
        <taxon>Agaricomycetes</taxon>
        <taxon>Agaricomycetidae</taxon>
        <taxon>Agaricales</taxon>
        <taxon>Marasmiineae</taxon>
        <taxon>Mycenaceae</taxon>
        <taxon>Mycena</taxon>
    </lineage>
</organism>
<reference evidence="3" key="1">
    <citation type="submission" date="2023-03" db="EMBL/GenBank/DDBJ databases">
        <title>Massive genome expansion in bonnet fungi (Mycena s.s.) driven by repeated elements and novel gene families across ecological guilds.</title>
        <authorList>
            <consortium name="Lawrence Berkeley National Laboratory"/>
            <person name="Harder C.B."/>
            <person name="Miyauchi S."/>
            <person name="Viragh M."/>
            <person name="Kuo A."/>
            <person name="Thoen E."/>
            <person name="Andreopoulos B."/>
            <person name="Lu D."/>
            <person name="Skrede I."/>
            <person name="Drula E."/>
            <person name="Henrissat B."/>
            <person name="Morin E."/>
            <person name="Kohler A."/>
            <person name="Barry K."/>
            <person name="LaButti K."/>
            <person name="Morin E."/>
            <person name="Salamov A."/>
            <person name="Lipzen A."/>
            <person name="Mereny Z."/>
            <person name="Hegedus B."/>
            <person name="Baldrian P."/>
            <person name="Stursova M."/>
            <person name="Weitz H."/>
            <person name="Taylor A."/>
            <person name="Grigoriev I.V."/>
            <person name="Nagy L.G."/>
            <person name="Martin F."/>
            <person name="Kauserud H."/>
        </authorList>
    </citation>
    <scope>NUCLEOTIDE SEQUENCE</scope>
    <source>
        <strain evidence="3">CBHHK182m</strain>
    </source>
</reference>
<feature type="compositionally biased region" description="Basic residues" evidence="2">
    <location>
        <begin position="1191"/>
        <end position="1201"/>
    </location>
</feature>
<evidence type="ECO:0000256" key="2">
    <source>
        <dbReference type="SAM" id="MobiDB-lite"/>
    </source>
</evidence>
<evidence type="ECO:0000313" key="4">
    <source>
        <dbReference type="Proteomes" id="UP001215598"/>
    </source>
</evidence>
<gene>
    <name evidence="3" type="ORF">B0H16DRAFT_1340569</name>
</gene>
<feature type="compositionally biased region" description="Acidic residues" evidence="2">
    <location>
        <begin position="1208"/>
        <end position="1231"/>
    </location>
</feature>
<dbReference type="AlphaFoldDB" id="A0AAD7MFQ7"/>